<accession>A0AAV7UHW1</accession>
<comment type="caution">
    <text evidence="2">The sequence shown here is derived from an EMBL/GenBank/DDBJ whole genome shotgun (WGS) entry which is preliminary data.</text>
</comment>
<organism evidence="2 3">
    <name type="scientific">Pleurodeles waltl</name>
    <name type="common">Iberian ribbed newt</name>
    <dbReference type="NCBI Taxonomy" id="8319"/>
    <lineage>
        <taxon>Eukaryota</taxon>
        <taxon>Metazoa</taxon>
        <taxon>Chordata</taxon>
        <taxon>Craniata</taxon>
        <taxon>Vertebrata</taxon>
        <taxon>Euteleostomi</taxon>
        <taxon>Amphibia</taxon>
        <taxon>Batrachia</taxon>
        <taxon>Caudata</taxon>
        <taxon>Salamandroidea</taxon>
        <taxon>Salamandridae</taxon>
        <taxon>Pleurodelinae</taxon>
        <taxon>Pleurodeles</taxon>
    </lineage>
</organism>
<feature type="region of interest" description="Disordered" evidence="1">
    <location>
        <begin position="1"/>
        <end position="76"/>
    </location>
</feature>
<keyword evidence="3" id="KW-1185">Reference proteome</keyword>
<feature type="compositionally biased region" description="Basic and acidic residues" evidence="1">
    <location>
        <begin position="1"/>
        <end position="16"/>
    </location>
</feature>
<gene>
    <name evidence="2" type="ORF">NDU88_005376</name>
</gene>
<reference evidence="2" key="1">
    <citation type="journal article" date="2022" name="bioRxiv">
        <title>Sequencing and chromosome-scale assembly of the giantPleurodeles waltlgenome.</title>
        <authorList>
            <person name="Brown T."/>
            <person name="Elewa A."/>
            <person name="Iarovenko S."/>
            <person name="Subramanian E."/>
            <person name="Araus A.J."/>
            <person name="Petzold A."/>
            <person name="Susuki M."/>
            <person name="Suzuki K.-i.T."/>
            <person name="Hayashi T."/>
            <person name="Toyoda A."/>
            <person name="Oliveira C."/>
            <person name="Osipova E."/>
            <person name="Leigh N.D."/>
            <person name="Simon A."/>
            <person name="Yun M.H."/>
        </authorList>
    </citation>
    <scope>NUCLEOTIDE SEQUENCE</scope>
    <source>
        <strain evidence="2">20211129_DDA</strain>
        <tissue evidence="2">Liver</tissue>
    </source>
</reference>
<feature type="compositionally biased region" description="Basic and acidic residues" evidence="1">
    <location>
        <begin position="36"/>
        <end position="48"/>
    </location>
</feature>
<dbReference type="EMBL" id="JANPWB010000005">
    <property type="protein sequence ID" value="KAJ1188617.1"/>
    <property type="molecule type" value="Genomic_DNA"/>
</dbReference>
<sequence length="91" mass="10071">MARTTPKEKEVRREAELSPTDGIIAKEALGGGHNAGPERHWEEKRGSEENEGETLQEQMKNPAPPQAKNTTKQLSHVPGVAWLHKAVVKIK</sequence>
<protein>
    <submittedName>
        <fullName evidence="2">Uncharacterized protein</fullName>
    </submittedName>
</protein>
<proteinExistence type="predicted"/>
<evidence type="ECO:0000256" key="1">
    <source>
        <dbReference type="SAM" id="MobiDB-lite"/>
    </source>
</evidence>
<dbReference type="Proteomes" id="UP001066276">
    <property type="component" value="Chromosome 3_1"/>
</dbReference>
<dbReference type="AlphaFoldDB" id="A0AAV7UHW1"/>
<evidence type="ECO:0000313" key="3">
    <source>
        <dbReference type="Proteomes" id="UP001066276"/>
    </source>
</evidence>
<name>A0AAV7UHW1_PLEWA</name>
<evidence type="ECO:0000313" key="2">
    <source>
        <dbReference type="EMBL" id="KAJ1188617.1"/>
    </source>
</evidence>